<name>A0ABP4LED1_9ACTN</name>
<dbReference type="Proteomes" id="UP001500363">
    <property type="component" value="Unassembled WGS sequence"/>
</dbReference>
<evidence type="ECO:0000256" key="2">
    <source>
        <dbReference type="ARBA" id="ARBA00023125"/>
    </source>
</evidence>
<dbReference type="Gene3D" id="1.10.10.60">
    <property type="entry name" value="Homeodomain-like"/>
    <property type="match status" value="1"/>
</dbReference>
<comment type="caution">
    <text evidence="5">The sequence shown here is derived from an EMBL/GenBank/DDBJ whole genome shotgun (WGS) entry which is preliminary data.</text>
</comment>
<evidence type="ECO:0000256" key="1">
    <source>
        <dbReference type="ARBA" id="ARBA00023015"/>
    </source>
</evidence>
<dbReference type="RefSeq" id="WP_344173067.1">
    <property type="nucleotide sequence ID" value="NZ_BAAANC010000001.1"/>
</dbReference>
<keyword evidence="2" id="KW-0238">DNA-binding</keyword>
<reference evidence="6" key="1">
    <citation type="journal article" date="2019" name="Int. J. Syst. Evol. Microbiol.">
        <title>The Global Catalogue of Microorganisms (GCM) 10K type strain sequencing project: providing services to taxonomists for standard genome sequencing and annotation.</title>
        <authorList>
            <consortium name="The Broad Institute Genomics Platform"/>
            <consortium name="The Broad Institute Genome Sequencing Center for Infectious Disease"/>
            <person name="Wu L."/>
            <person name="Ma J."/>
        </authorList>
    </citation>
    <scope>NUCLEOTIDE SEQUENCE [LARGE SCALE GENOMIC DNA]</scope>
    <source>
        <strain evidence="6">JCM 14303</strain>
    </source>
</reference>
<dbReference type="InterPro" id="IPR018062">
    <property type="entry name" value="HTH_AraC-typ_CS"/>
</dbReference>
<dbReference type="InterPro" id="IPR050204">
    <property type="entry name" value="AraC_XylS_family_regulators"/>
</dbReference>
<dbReference type="PANTHER" id="PTHR46796">
    <property type="entry name" value="HTH-TYPE TRANSCRIPTIONAL ACTIVATOR RHAS-RELATED"/>
    <property type="match status" value="1"/>
</dbReference>
<keyword evidence="3" id="KW-0804">Transcription</keyword>
<dbReference type="PROSITE" id="PS00041">
    <property type="entry name" value="HTH_ARAC_FAMILY_1"/>
    <property type="match status" value="1"/>
</dbReference>
<dbReference type="SMART" id="SM00342">
    <property type="entry name" value="HTH_ARAC"/>
    <property type="match status" value="1"/>
</dbReference>
<dbReference type="Pfam" id="PF12852">
    <property type="entry name" value="Cupin_6"/>
    <property type="match status" value="1"/>
</dbReference>
<sequence length="301" mass="32154">MDILADELAQARASGAVFSVLTRNAPWGLEFSGTRPLTAHLLLKGSGWLELSDGPPISVRARDVVLVTAGTPYRLVSAPGTPAEPISEARSAGSTACEPEAVILCGAYVIEGSIGDSLLRALPRAAVLEAAQLAPRHAAAIDLLAAEAATEGPGQQALLDRLLDLNLVYTLRAWWSRPDAEPPGWYRAGADPNLERVLQSMHANPADAWTVTTMAAVAGMSRAAFSAHFTAVVGQSPARYLTALRMRRAEDALTRTNAPLSRIAADAGYRNEYAFATAFRRLHGVPPGRWRCQTRDLPVSR</sequence>
<feature type="domain" description="HTH araC/xylS-type" evidence="4">
    <location>
        <begin position="195"/>
        <end position="293"/>
    </location>
</feature>
<accession>A0ABP4LED1</accession>
<protein>
    <submittedName>
        <fullName evidence="5">AraC family transcriptional regulator</fullName>
    </submittedName>
</protein>
<proteinExistence type="predicted"/>
<dbReference type="PANTHER" id="PTHR46796:SF13">
    <property type="entry name" value="HTH-TYPE TRANSCRIPTIONAL ACTIVATOR RHAS"/>
    <property type="match status" value="1"/>
</dbReference>
<keyword evidence="1" id="KW-0805">Transcription regulation</keyword>
<dbReference type="InterPro" id="IPR032783">
    <property type="entry name" value="AraC_lig"/>
</dbReference>
<evidence type="ECO:0000259" key="4">
    <source>
        <dbReference type="PROSITE" id="PS01124"/>
    </source>
</evidence>
<dbReference type="PROSITE" id="PS01124">
    <property type="entry name" value="HTH_ARAC_FAMILY_2"/>
    <property type="match status" value="1"/>
</dbReference>
<evidence type="ECO:0000256" key="3">
    <source>
        <dbReference type="ARBA" id="ARBA00023163"/>
    </source>
</evidence>
<dbReference type="EMBL" id="BAAANC010000001">
    <property type="protein sequence ID" value="GAA1521922.1"/>
    <property type="molecule type" value="Genomic_DNA"/>
</dbReference>
<dbReference type="InterPro" id="IPR018060">
    <property type="entry name" value="HTH_AraC"/>
</dbReference>
<dbReference type="Pfam" id="PF12833">
    <property type="entry name" value="HTH_18"/>
    <property type="match status" value="1"/>
</dbReference>
<evidence type="ECO:0000313" key="5">
    <source>
        <dbReference type="EMBL" id="GAA1521922.1"/>
    </source>
</evidence>
<dbReference type="InterPro" id="IPR009057">
    <property type="entry name" value="Homeodomain-like_sf"/>
</dbReference>
<dbReference type="SUPFAM" id="SSF46689">
    <property type="entry name" value="Homeodomain-like"/>
    <property type="match status" value="2"/>
</dbReference>
<gene>
    <name evidence="5" type="ORF">GCM10009741_23870</name>
</gene>
<organism evidence="5 6">
    <name type="scientific">Kribbella lupini</name>
    <dbReference type="NCBI Taxonomy" id="291602"/>
    <lineage>
        <taxon>Bacteria</taxon>
        <taxon>Bacillati</taxon>
        <taxon>Actinomycetota</taxon>
        <taxon>Actinomycetes</taxon>
        <taxon>Propionibacteriales</taxon>
        <taxon>Kribbellaceae</taxon>
        <taxon>Kribbella</taxon>
    </lineage>
</organism>
<evidence type="ECO:0000313" key="6">
    <source>
        <dbReference type="Proteomes" id="UP001500363"/>
    </source>
</evidence>
<keyword evidence="6" id="KW-1185">Reference proteome</keyword>